<evidence type="ECO:0000256" key="6">
    <source>
        <dbReference type="ARBA" id="ARBA00022989"/>
    </source>
</evidence>
<feature type="transmembrane region" description="Helical" evidence="9">
    <location>
        <begin position="30"/>
        <end position="49"/>
    </location>
</feature>
<accession>A0A1D6Z2C9</accession>
<organism evidence="10">
    <name type="scientific">Hariotina sp. MMOGRB0030F</name>
    <dbReference type="NCBI Taxonomy" id="1867922"/>
    <lineage>
        <taxon>Eukaryota</taxon>
        <taxon>Viridiplantae</taxon>
        <taxon>Chlorophyta</taxon>
        <taxon>core chlorophytes</taxon>
        <taxon>Chlorophyceae</taxon>
        <taxon>CS clade</taxon>
        <taxon>Sphaeropleales</taxon>
        <taxon>Scenedesmaceae</taxon>
        <taxon>Hariotina</taxon>
    </lineage>
</organism>
<name>A0A1D6Z2C9_9CHLO</name>
<feature type="transmembrane region" description="Helical" evidence="9">
    <location>
        <begin position="61"/>
        <end position="84"/>
    </location>
</feature>
<keyword evidence="7" id="KW-0520">NAD</keyword>
<dbReference type="PANTHER" id="PTHR11434">
    <property type="entry name" value="NADH-UBIQUINONE OXIDOREDUCTASE SUBUNIT ND4L"/>
    <property type="match status" value="1"/>
</dbReference>
<dbReference type="InterPro" id="IPR039428">
    <property type="entry name" value="NUOK/Mnh_C1-like"/>
</dbReference>
<dbReference type="Gene3D" id="1.10.287.3510">
    <property type="match status" value="1"/>
</dbReference>
<comment type="similarity">
    <text evidence="2">Belongs to the complex I subunit 4L family.</text>
</comment>
<dbReference type="InterPro" id="IPR001133">
    <property type="entry name" value="NADH_UbQ_OxRdtase_chain4L/K"/>
</dbReference>
<dbReference type="GO" id="GO:0016651">
    <property type="term" value="F:oxidoreductase activity, acting on NAD(P)H"/>
    <property type="evidence" value="ECO:0007669"/>
    <property type="project" value="InterPro"/>
</dbReference>
<evidence type="ECO:0000256" key="3">
    <source>
        <dbReference type="ARBA" id="ARBA00022448"/>
    </source>
</evidence>
<evidence type="ECO:0000256" key="4">
    <source>
        <dbReference type="ARBA" id="ARBA00022692"/>
    </source>
</evidence>
<dbReference type="NCBIfam" id="NF004323">
    <property type="entry name" value="PRK05715.1-5"/>
    <property type="match status" value="1"/>
</dbReference>
<gene>
    <name evidence="10" type="primary">nad4L</name>
</gene>
<protein>
    <submittedName>
        <fullName evidence="10">NADH dehydrogenase subunit 4L</fullName>
    </submittedName>
</protein>
<dbReference type="GO" id="GO:0042773">
    <property type="term" value="P:ATP synthesis coupled electron transport"/>
    <property type="evidence" value="ECO:0007669"/>
    <property type="project" value="InterPro"/>
</dbReference>
<geneLocation type="mitochondrion" evidence="10"/>
<keyword evidence="10" id="KW-0496">Mitochondrion</keyword>
<dbReference type="HAMAP" id="MF_01456">
    <property type="entry name" value="NDH1_NuoK"/>
    <property type="match status" value="1"/>
</dbReference>
<dbReference type="AlphaFoldDB" id="A0A1D6Z2C9"/>
<dbReference type="NCBIfam" id="NF004320">
    <property type="entry name" value="PRK05715.1-2"/>
    <property type="match status" value="1"/>
</dbReference>
<keyword evidence="6 9" id="KW-1133">Transmembrane helix</keyword>
<keyword evidence="4 9" id="KW-0812">Transmembrane</keyword>
<evidence type="ECO:0000256" key="8">
    <source>
        <dbReference type="ARBA" id="ARBA00023136"/>
    </source>
</evidence>
<evidence type="ECO:0000256" key="5">
    <source>
        <dbReference type="ARBA" id="ARBA00022967"/>
    </source>
</evidence>
<proteinExistence type="inferred from homology"/>
<dbReference type="PANTHER" id="PTHR11434:SF21">
    <property type="entry name" value="NADH DEHYDROGENASE SUBUNIT 4L-RELATED"/>
    <property type="match status" value="1"/>
</dbReference>
<evidence type="ECO:0000313" key="10">
    <source>
        <dbReference type="EMBL" id="ANN44636.1"/>
    </source>
</evidence>
<reference evidence="10" key="1">
    <citation type="journal article" date="2016" name="Mitochondrial DNA Part B Resour">
        <title>The complete mitochondrial DNA sequence of the green algae Hariotina sp. F30 (Scenedesmaceae, Sphaeropleales, Chlorophyceae).</title>
        <authorList>
            <person name="He L."/>
            <person name="Lou S."/>
            <person name="Zhang F."/>
            <person name="Yang S."/>
            <person name="Zhang C."/>
            <person name="Lin X."/>
            <person name="Yang L."/>
        </authorList>
    </citation>
    <scope>NUCLEOTIDE SEQUENCE</scope>
    <source>
        <strain evidence="10">F30</strain>
    </source>
</reference>
<dbReference type="EMBL" id="KU145405">
    <property type="protein sequence ID" value="ANN44636.1"/>
    <property type="molecule type" value="Genomic_DNA"/>
</dbReference>
<keyword evidence="5" id="KW-1278">Translocase</keyword>
<evidence type="ECO:0000256" key="7">
    <source>
        <dbReference type="ARBA" id="ARBA00023027"/>
    </source>
</evidence>
<dbReference type="Pfam" id="PF00420">
    <property type="entry name" value="Oxidored_q2"/>
    <property type="match status" value="1"/>
</dbReference>
<sequence length="100" mass="10863">MNSGLFLCTCIVLFGMGALGTFLNRRNFLIMLLCIEVMLLSVNLVFLTGSVSIDDLNGQLMALWVLTAAAAETALGLALCVLYFRLRSTLDVELISLMKG</sequence>
<evidence type="ECO:0000256" key="2">
    <source>
        <dbReference type="ARBA" id="ARBA00010519"/>
    </source>
</evidence>
<keyword evidence="8 9" id="KW-0472">Membrane</keyword>
<dbReference type="GO" id="GO:0030964">
    <property type="term" value="C:NADH dehydrogenase complex"/>
    <property type="evidence" value="ECO:0007669"/>
    <property type="project" value="TreeGrafter"/>
</dbReference>
<evidence type="ECO:0000256" key="1">
    <source>
        <dbReference type="ARBA" id="ARBA00004141"/>
    </source>
</evidence>
<comment type="subcellular location">
    <subcellularLocation>
        <location evidence="1">Membrane</location>
        <topology evidence="1">Multi-pass membrane protein</topology>
    </subcellularLocation>
</comment>
<evidence type="ECO:0000256" key="9">
    <source>
        <dbReference type="SAM" id="Phobius"/>
    </source>
</evidence>
<keyword evidence="3" id="KW-0813">Transport</keyword>